<gene>
    <name evidence="2" type="ORF">T02_2705</name>
</gene>
<proteinExistence type="predicted"/>
<accession>A0A0V1KHU1</accession>
<feature type="non-terminal residue" evidence="2">
    <location>
        <position position="60"/>
    </location>
</feature>
<name>A0A0V1KHU1_9BILA</name>
<dbReference type="EMBL" id="JYDW01002157">
    <property type="protein sequence ID" value="KRZ46807.1"/>
    <property type="molecule type" value="Genomic_DNA"/>
</dbReference>
<dbReference type="AlphaFoldDB" id="A0A0V1KHU1"/>
<reference evidence="2 3" key="1">
    <citation type="submission" date="2015-05" db="EMBL/GenBank/DDBJ databases">
        <title>Evolution of Trichinella species and genotypes.</title>
        <authorList>
            <person name="Korhonen P.K."/>
            <person name="Edoardo P."/>
            <person name="Giuseppe L.R."/>
            <person name="Gasser R.B."/>
        </authorList>
    </citation>
    <scope>NUCLEOTIDE SEQUENCE [LARGE SCALE GENOMIC DNA]</scope>
    <source>
        <strain evidence="2">ISS10</strain>
    </source>
</reference>
<sequence>MQSEQNPAWAPSAQSIESNNGHSIVQTMAHFVAENQNIKVLAYSDDPPNLPPRNEKSKAK</sequence>
<evidence type="ECO:0000256" key="1">
    <source>
        <dbReference type="SAM" id="MobiDB-lite"/>
    </source>
</evidence>
<keyword evidence="3" id="KW-1185">Reference proteome</keyword>
<organism evidence="2 3">
    <name type="scientific">Trichinella nativa</name>
    <dbReference type="NCBI Taxonomy" id="6335"/>
    <lineage>
        <taxon>Eukaryota</taxon>
        <taxon>Metazoa</taxon>
        <taxon>Ecdysozoa</taxon>
        <taxon>Nematoda</taxon>
        <taxon>Enoplea</taxon>
        <taxon>Dorylaimia</taxon>
        <taxon>Trichinellida</taxon>
        <taxon>Trichinellidae</taxon>
        <taxon>Trichinella</taxon>
    </lineage>
</organism>
<comment type="caution">
    <text evidence="2">The sequence shown here is derived from an EMBL/GenBank/DDBJ whole genome shotgun (WGS) entry which is preliminary data.</text>
</comment>
<evidence type="ECO:0000313" key="2">
    <source>
        <dbReference type="EMBL" id="KRZ46807.1"/>
    </source>
</evidence>
<dbReference type="OrthoDB" id="5926630at2759"/>
<feature type="region of interest" description="Disordered" evidence="1">
    <location>
        <begin position="1"/>
        <end position="21"/>
    </location>
</feature>
<protein>
    <submittedName>
        <fullName evidence="2">Uncharacterized protein</fullName>
    </submittedName>
</protein>
<dbReference type="Proteomes" id="UP000054721">
    <property type="component" value="Unassembled WGS sequence"/>
</dbReference>
<evidence type="ECO:0000313" key="3">
    <source>
        <dbReference type="Proteomes" id="UP000054721"/>
    </source>
</evidence>